<evidence type="ECO:0000313" key="3">
    <source>
        <dbReference type="Proteomes" id="UP001487740"/>
    </source>
</evidence>
<dbReference type="Proteomes" id="UP001487740">
    <property type="component" value="Unassembled WGS sequence"/>
</dbReference>
<keyword evidence="1" id="KW-0472">Membrane</keyword>
<feature type="transmembrane region" description="Helical" evidence="1">
    <location>
        <begin position="85"/>
        <end position="105"/>
    </location>
</feature>
<reference evidence="2 3" key="1">
    <citation type="submission" date="2023-03" db="EMBL/GenBank/DDBJ databases">
        <title>High-quality genome of Scylla paramamosain provides insights in environmental adaptation.</title>
        <authorList>
            <person name="Zhang L."/>
        </authorList>
    </citation>
    <scope>NUCLEOTIDE SEQUENCE [LARGE SCALE GENOMIC DNA]</scope>
    <source>
        <strain evidence="2">LZ_2023a</strain>
        <tissue evidence="2">Muscle</tissue>
    </source>
</reference>
<evidence type="ECO:0000313" key="2">
    <source>
        <dbReference type="EMBL" id="KAK8402655.1"/>
    </source>
</evidence>
<gene>
    <name evidence="2" type="ORF">O3P69_000777</name>
</gene>
<feature type="transmembrane region" description="Helical" evidence="1">
    <location>
        <begin position="493"/>
        <end position="521"/>
    </location>
</feature>
<evidence type="ECO:0000256" key="1">
    <source>
        <dbReference type="SAM" id="Phobius"/>
    </source>
</evidence>
<name>A0AAW0URN8_SCYPA</name>
<keyword evidence="1" id="KW-0812">Transmembrane</keyword>
<keyword evidence="1" id="KW-1133">Transmembrane helix</keyword>
<organism evidence="2 3">
    <name type="scientific">Scylla paramamosain</name>
    <name type="common">Mud crab</name>
    <dbReference type="NCBI Taxonomy" id="85552"/>
    <lineage>
        <taxon>Eukaryota</taxon>
        <taxon>Metazoa</taxon>
        <taxon>Ecdysozoa</taxon>
        <taxon>Arthropoda</taxon>
        <taxon>Crustacea</taxon>
        <taxon>Multicrustacea</taxon>
        <taxon>Malacostraca</taxon>
        <taxon>Eumalacostraca</taxon>
        <taxon>Eucarida</taxon>
        <taxon>Decapoda</taxon>
        <taxon>Pleocyemata</taxon>
        <taxon>Brachyura</taxon>
        <taxon>Eubrachyura</taxon>
        <taxon>Portunoidea</taxon>
        <taxon>Portunidae</taxon>
        <taxon>Portuninae</taxon>
        <taxon>Scylla</taxon>
    </lineage>
</organism>
<proteinExistence type="predicted"/>
<feature type="transmembrane region" description="Helical" evidence="1">
    <location>
        <begin position="144"/>
        <end position="167"/>
    </location>
</feature>
<sequence length="1099" mass="120430">MKQEADFSRKQDLVVPTARLPPIPLSSTPSLSFLPATSSPHSSPLQTFALFPSLAATLDGDSRSRLAASLGDSLRCFARVRQASAGNMGAGAWVLALVWVCWAGRLSNGLEVSTDDHFDYKFDTSYIAMKKAASGINIPNPDMLVIYGLEAAGVYYAAMHGMSYLAYQKLSSNTTKMYAAVLKGECITLEPGDHGRCLTEQEFRVLMLKEARMSLQTAATLTTEAGVLARLQWFMENGVDDIVSIISTSAQNVIRDLFFTFVGPVQNLWFRIVKFQSILVNRYTSGTGATDKLVWTADAVASELTYTKALPCHSSTAIGTPGPLEYAVTWIFKMRKEVRDADKKEFDRVLEDLYAKLVAGETEDALEFANHFLSKSMDRLGPKVFSRYMEQPMHNEILRLSVPLPPNLEDTNPLGVPKSQYESEVSPTENMIHHYLDEAAEESVGRLLFDHFVSVMGDGVGVSRWRQGVNGGRLPLYSARIQQLVSGRRISRLLYCILVVGTMLIERCAFVVVAVVVVSLVCAAEQGRDEDSGSGNKTEGSTRKRRSYGDDLFSWNYEKVEVASRGWKAHDLREKLMPVVLKIGGTVYTSLSATLNVKSYVNAATKVATRTMNENEHFKPLCASGNLTGITPCTVGHVVLKALSLSTGVTGAITEAYVRTRLNSSIETFRIITDGVFMLITEAVSTELVMLGHFIKMAQNFGSTLAARYFKGPLTVKGTEKAFVKACDNLYAAGSDFFLMSRMVIEHTLGRVSKEINSTTADLAPQFLKYFKNITKRGITEEYTASPFPPLSYFWDMAALEYAVSVLTDMSVIANQTLNEAADESGEDTFVKKAYISNVAYAASAGLNDTAAHLKNDELKAALDSATNGLRMAVYAYHEAGHDIPNEQGPEALLDNLESFMESLRPSSEVGALVDVDKLRSASGVASAFGVADTMELSYRELFSFFVPTDLGHLVTMVTELSKVIPKAYNKYFVFRVMGAPRIVKRQAYSSDPSYDSKSNSAPGGAFAWAKLMSSLAPSGPPGLQGRKFKEMIKIVLKHGNVQFLYKMQEPAACEADPECRETFGRIATEIGKVMGVDIRPGSVMPLSAPIKGGKRTYG</sequence>
<dbReference type="AlphaFoldDB" id="A0AAW0URN8"/>
<accession>A0AAW0URN8</accession>
<dbReference type="EMBL" id="JARAKH010000007">
    <property type="protein sequence ID" value="KAK8402655.1"/>
    <property type="molecule type" value="Genomic_DNA"/>
</dbReference>
<protein>
    <submittedName>
        <fullName evidence="2">Uncharacterized protein</fullName>
    </submittedName>
</protein>
<comment type="caution">
    <text evidence="2">The sequence shown here is derived from an EMBL/GenBank/DDBJ whole genome shotgun (WGS) entry which is preliminary data.</text>
</comment>
<keyword evidence="3" id="KW-1185">Reference proteome</keyword>